<reference evidence="2 3" key="1">
    <citation type="journal article" date="2020" name="ISME J.">
        <title>Uncovering the hidden diversity of litter-decomposition mechanisms in mushroom-forming fungi.</title>
        <authorList>
            <person name="Floudas D."/>
            <person name="Bentzer J."/>
            <person name="Ahren D."/>
            <person name="Johansson T."/>
            <person name="Persson P."/>
            <person name="Tunlid A."/>
        </authorList>
    </citation>
    <scope>NUCLEOTIDE SEQUENCE [LARGE SCALE GENOMIC DNA]</scope>
    <source>
        <strain evidence="2 3">CBS 175.51</strain>
    </source>
</reference>
<accession>A0A8H5BCS7</accession>
<feature type="compositionally biased region" description="Acidic residues" evidence="1">
    <location>
        <begin position="566"/>
        <end position="580"/>
    </location>
</feature>
<dbReference type="Proteomes" id="UP000541558">
    <property type="component" value="Unassembled WGS sequence"/>
</dbReference>
<feature type="compositionally biased region" description="Polar residues" evidence="1">
    <location>
        <begin position="362"/>
        <end position="376"/>
    </location>
</feature>
<dbReference type="EMBL" id="JAACJK010000171">
    <property type="protein sequence ID" value="KAF5320093.1"/>
    <property type="molecule type" value="Genomic_DNA"/>
</dbReference>
<sequence>MATLTMGAQAGHPWSGPSFPHHIQQIMNPSPQPQAQAPHTHAATPNLYHASPFQPRPRNDVDLDRDRLITLLNHFSQLLAAQFNRPLRLVVHGGACMLLHPGVYQLSKEQQHYLPTLPHRKSTRDVDYIHRSFLIEMAQLGVQNAAEKLKHCILATAQHFNLGADWMNSDADIALPMATAPNGMTYDPIYAASVNPNNIELHTIFRSANGMLTLISVTPFWAVALKLVRYSPQDASDICLLLRNGTRLSHTVWSPDMIRTWLFQSCWPMGYSAYDQSRLSTLNSRILHAVQKLDEWNKNETANPASSLQSAADMAFTSVNVMPTPMTGHVTPLAAMGGGDLLAEEGDREGWRTSWGQGGSRGWNSGKPSRSNSGNHDSPPAQGGFVPPPIHDPYDYSVVRPADDAAARKARKKAKSRSKSASAPSEPPFIPLSYKSPPPPYHSPAYHSPSYNSPAHMSRATSPWLRPPTDKEVTGLLSLRDLDSALGELLPAPYRSMHQVDPALEEARSWRRGLEKKKKKSSKDKKKKEKEKERKRERERSRTSKWAWDYRYSPTQEANSGGVSDSDGDDSSDDSDSESSDDGKGNSDPRRKSWTGQSNQYGQPNDPNPQPPPLYSYNPYQQYGAGPSTGGQAQSYSPPSFSSYPQYAPHTEPVSERKPPPPPLTLSPISRPQDIPHTQHLSTYPGMIVPGQVPGAMNLTMPLQAPSVPHAAPPPSQYSYQGASVAPVRQASGSSSRPSPKDDEGPFIPPMLTGEDMYRYSPHQQQSQLEQQSQLYDSQNRHRQPSLSQSQLLQVQASHRPTSSMANGNPYGRY</sequence>
<keyword evidence="3" id="KW-1185">Reference proteome</keyword>
<feature type="region of interest" description="Disordered" evidence="1">
    <location>
        <begin position="1"/>
        <end position="40"/>
    </location>
</feature>
<feature type="compositionally biased region" description="Basic residues" evidence="1">
    <location>
        <begin position="408"/>
        <end position="418"/>
    </location>
</feature>
<dbReference type="OrthoDB" id="3141838at2759"/>
<gene>
    <name evidence="2" type="ORF">D9611_010367</name>
</gene>
<dbReference type="AlphaFoldDB" id="A0A8H5BCS7"/>
<feature type="compositionally biased region" description="Low complexity" evidence="1">
    <location>
        <begin position="764"/>
        <end position="778"/>
    </location>
</feature>
<evidence type="ECO:0000313" key="2">
    <source>
        <dbReference type="EMBL" id="KAF5320093.1"/>
    </source>
</evidence>
<name>A0A8H5BCS7_9AGAR</name>
<feature type="region of interest" description="Disordered" evidence="1">
    <location>
        <begin position="508"/>
        <end position="814"/>
    </location>
</feature>
<proteinExistence type="predicted"/>
<evidence type="ECO:0000313" key="3">
    <source>
        <dbReference type="Proteomes" id="UP000541558"/>
    </source>
</evidence>
<feature type="compositionally biased region" description="Basic and acidic residues" evidence="1">
    <location>
        <begin position="530"/>
        <end position="542"/>
    </location>
</feature>
<feature type="region of interest" description="Disordered" evidence="1">
    <location>
        <begin position="347"/>
        <end position="471"/>
    </location>
</feature>
<feature type="compositionally biased region" description="Basic residues" evidence="1">
    <location>
        <begin position="514"/>
        <end position="529"/>
    </location>
</feature>
<feature type="compositionally biased region" description="Low complexity" evidence="1">
    <location>
        <begin position="632"/>
        <end position="649"/>
    </location>
</feature>
<comment type="caution">
    <text evidence="2">The sequence shown here is derived from an EMBL/GenBank/DDBJ whole genome shotgun (WGS) entry which is preliminary data.</text>
</comment>
<evidence type="ECO:0000256" key="1">
    <source>
        <dbReference type="SAM" id="MobiDB-lite"/>
    </source>
</evidence>
<feature type="compositionally biased region" description="Basic and acidic residues" evidence="1">
    <location>
        <begin position="581"/>
        <end position="591"/>
    </location>
</feature>
<organism evidence="2 3">
    <name type="scientific">Ephemerocybe angulata</name>
    <dbReference type="NCBI Taxonomy" id="980116"/>
    <lineage>
        <taxon>Eukaryota</taxon>
        <taxon>Fungi</taxon>
        <taxon>Dikarya</taxon>
        <taxon>Basidiomycota</taxon>
        <taxon>Agaricomycotina</taxon>
        <taxon>Agaricomycetes</taxon>
        <taxon>Agaricomycetidae</taxon>
        <taxon>Agaricales</taxon>
        <taxon>Agaricineae</taxon>
        <taxon>Psathyrellaceae</taxon>
        <taxon>Ephemerocybe</taxon>
    </lineage>
</organism>
<feature type="compositionally biased region" description="Polar residues" evidence="1">
    <location>
        <begin position="795"/>
        <end position="807"/>
    </location>
</feature>
<feature type="compositionally biased region" description="Pro residues" evidence="1">
    <location>
        <begin position="425"/>
        <end position="442"/>
    </location>
</feature>
<protein>
    <submittedName>
        <fullName evidence="2">Uncharacterized protein</fullName>
    </submittedName>
</protein>
<feature type="compositionally biased region" description="Low complexity" evidence="1">
    <location>
        <begin position="443"/>
        <end position="454"/>
    </location>
</feature>